<feature type="transmembrane region" description="Helical" evidence="7">
    <location>
        <begin position="135"/>
        <end position="157"/>
    </location>
</feature>
<comment type="similarity">
    <text evidence="7">Belongs to the binding-protein-dependent transport system permease family.</text>
</comment>
<comment type="subcellular location">
    <subcellularLocation>
        <location evidence="1 7">Cell membrane</location>
        <topology evidence="1 7">Multi-pass membrane protein</topology>
    </subcellularLocation>
</comment>
<evidence type="ECO:0000259" key="8">
    <source>
        <dbReference type="PROSITE" id="PS50928"/>
    </source>
</evidence>
<dbReference type="Proteomes" id="UP000000211">
    <property type="component" value="Chromosome"/>
</dbReference>
<feature type="domain" description="ABC transmembrane type-1" evidence="8">
    <location>
        <begin position="96"/>
        <end position="317"/>
    </location>
</feature>
<dbReference type="PANTHER" id="PTHR30465">
    <property type="entry name" value="INNER MEMBRANE ABC TRANSPORTER"/>
    <property type="match status" value="1"/>
</dbReference>
<proteinExistence type="inferred from homology"/>
<dbReference type="PROSITE" id="PS50928">
    <property type="entry name" value="ABC_TM1"/>
    <property type="match status" value="1"/>
</dbReference>
<dbReference type="HOGENOM" id="CLU_036879_1_1_0"/>
<dbReference type="SUPFAM" id="SSF161098">
    <property type="entry name" value="MetI-like"/>
    <property type="match status" value="1"/>
</dbReference>
<dbReference type="InterPro" id="IPR045621">
    <property type="entry name" value="BPD_transp_1_N"/>
</dbReference>
<keyword evidence="6 7" id="KW-0472">Membrane</keyword>
<dbReference type="InterPro" id="IPR035906">
    <property type="entry name" value="MetI-like_sf"/>
</dbReference>
<dbReference type="AlphaFoldDB" id="K7QW61"/>
<dbReference type="KEGG" id="tos:Theos_1835"/>
<evidence type="ECO:0000256" key="2">
    <source>
        <dbReference type="ARBA" id="ARBA00022448"/>
    </source>
</evidence>
<dbReference type="PATRIC" id="fig|751945.3.peg.1800"/>
<evidence type="ECO:0000256" key="6">
    <source>
        <dbReference type="ARBA" id="ARBA00023136"/>
    </source>
</evidence>
<feature type="transmembrane region" description="Helical" evidence="7">
    <location>
        <begin position="9"/>
        <end position="30"/>
    </location>
</feature>
<accession>K7QW61</accession>
<dbReference type="RefSeq" id="WP_016330030.1">
    <property type="nucleotide sequence ID" value="NC_019386.1"/>
</dbReference>
<keyword evidence="2 7" id="KW-0813">Transport</keyword>
<dbReference type="Pfam" id="PF00528">
    <property type="entry name" value="BPD_transp_1"/>
    <property type="match status" value="1"/>
</dbReference>
<keyword evidence="3" id="KW-1003">Cell membrane</keyword>
<reference evidence="9 10" key="1">
    <citation type="journal article" date="2013" name="Genome Announc.">
        <title>Whole Genome Sequencing of Thermus oshimai JL-2 and Thermus thermophilus JL-18, Incomplete Denitrifiers from the United States Great Basin.</title>
        <authorList>
            <person name="Murugapiran S.K."/>
            <person name="Huntemann M."/>
            <person name="Wei C.L."/>
            <person name="Han J."/>
            <person name="Detter J.C."/>
            <person name="Han C.S."/>
            <person name="Erkkila T.H."/>
            <person name="Teshima H."/>
            <person name="Chen A."/>
            <person name="Kyrpides N."/>
            <person name="Mavrommatis K."/>
            <person name="Markowitz V."/>
            <person name="Szeto E."/>
            <person name="Ivanova N."/>
            <person name="Pagani I."/>
            <person name="Lam J."/>
            <person name="McDonald A.I."/>
            <person name="Dodsworth J.A."/>
            <person name="Pati A."/>
            <person name="Goodwin L."/>
            <person name="Peters L."/>
            <person name="Pitluck S."/>
            <person name="Woyke T."/>
            <person name="Hedlund B.P."/>
        </authorList>
    </citation>
    <scope>NUCLEOTIDE SEQUENCE</scope>
    <source>
        <strain evidence="9 10">JL-2</strain>
    </source>
</reference>
<dbReference type="PANTHER" id="PTHR30465:SF0">
    <property type="entry name" value="OLIGOPEPTIDE TRANSPORT SYSTEM PERMEASE PROTEIN APPB"/>
    <property type="match status" value="1"/>
</dbReference>
<dbReference type="CDD" id="cd06261">
    <property type="entry name" value="TM_PBP2"/>
    <property type="match status" value="1"/>
</dbReference>
<organism evidence="9 10">
    <name type="scientific">Thermus oshimai JL-2</name>
    <dbReference type="NCBI Taxonomy" id="751945"/>
    <lineage>
        <taxon>Bacteria</taxon>
        <taxon>Thermotogati</taxon>
        <taxon>Deinococcota</taxon>
        <taxon>Deinococci</taxon>
        <taxon>Thermales</taxon>
        <taxon>Thermaceae</taxon>
        <taxon>Thermus</taxon>
    </lineage>
</organism>
<evidence type="ECO:0000313" key="10">
    <source>
        <dbReference type="Proteomes" id="UP000000211"/>
    </source>
</evidence>
<keyword evidence="5 7" id="KW-1133">Transmembrane helix</keyword>
<protein>
    <submittedName>
        <fullName evidence="9">ABC-type dipeptide/oligopeptide/nickel transport system, permease component</fullName>
    </submittedName>
</protein>
<keyword evidence="10" id="KW-1185">Reference proteome</keyword>
<evidence type="ECO:0000256" key="1">
    <source>
        <dbReference type="ARBA" id="ARBA00004651"/>
    </source>
</evidence>
<evidence type="ECO:0000313" key="9">
    <source>
        <dbReference type="EMBL" id="AFV76851.1"/>
    </source>
</evidence>
<dbReference type="eggNOG" id="COG0601">
    <property type="taxonomic scope" value="Bacteria"/>
</dbReference>
<dbReference type="EMBL" id="CP003249">
    <property type="protein sequence ID" value="AFV76851.1"/>
    <property type="molecule type" value="Genomic_DNA"/>
</dbReference>
<evidence type="ECO:0000256" key="7">
    <source>
        <dbReference type="RuleBase" id="RU363032"/>
    </source>
</evidence>
<sequence>MTAYILRRVLYLIPTFFGATFLAFLIIQMAPGDYLTQLELDPKVTPETIARLRAQFGLDRPVYEQYLLWMNNLFHLNLGYSFAYQAPVLEVIWPRVLNSMVIVIPSTVLLYLVAIPVGVYGALRPYTLGDRVLSFLAYVGLSVPSFFLALIAIYVLLQIKFATGTLLFPVSGMTSSGFEQMPPLRQILDIAWHAVVPVLVATANDIAGLSRLMRGQMLEVLSQDYIRTARAKGLAERAVIYKHAFRNAVIPFVATLGGLLPGLISGAGFVEVVMAWPGITPFFLDAVANQDLYVIAGFLTVSLVLLMVGNLLSDLLLAWVDPRIRYE</sequence>
<name>K7QW61_THEOS</name>
<dbReference type="GO" id="GO:0005886">
    <property type="term" value="C:plasma membrane"/>
    <property type="evidence" value="ECO:0007669"/>
    <property type="project" value="UniProtKB-SubCell"/>
</dbReference>
<feature type="transmembrane region" description="Helical" evidence="7">
    <location>
        <begin position="292"/>
        <end position="320"/>
    </location>
</feature>
<feature type="transmembrane region" description="Helical" evidence="7">
    <location>
        <begin position="96"/>
        <end position="123"/>
    </location>
</feature>
<dbReference type="STRING" id="751945.Theos_1835"/>
<evidence type="ECO:0000256" key="4">
    <source>
        <dbReference type="ARBA" id="ARBA00022692"/>
    </source>
</evidence>
<feature type="transmembrane region" description="Helical" evidence="7">
    <location>
        <begin position="249"/>
        <end position="272"/>
    </location>
</feature>
<evidence type="ECO:0000256" key="5">
    <source>
        <dbReference type="ARBA" id="ARBA00022989"/>
    </source>
</evidence>
<evidence type="ECO:0000256" key="3">
    <source>
        <dbReference type="ARBA" id="ARBA00022475"/>
    </source>
</evidence>
<keyword evidence="4 7" id="KW-0812">Transmembrane</keyword>
<gene>
    <name evidence="9" type="ORF">Theos_1835</name>
</gene>
<dbReference type="OrthoDB" id="29805at2"/>
<dbReference type="Gene3D" id="1.10.3720.10">
    <property type="entry name" value="MetI-like"/>
    <property type="match status" value="1"/>
</dbReference>
<dbReference type="Pfam" id="PF19300">
    <property type="entry name" value="BPD_transp_1_N"/>
    <property type="match status" value="1"/>
</dbReference>
<dbReference type="InterPro" id="IPR000515">
    <property type="entry name" value="MetI-like"/>
</dbReference>
<dbReference type="GO" id="GO:0055085">
    <property type="term" value="P:transmembrane transport"/>
    <property type="evidence" value="ECO:0007669"/>
    <property type="project" value="InterPro"/>
</dbReference>